<dbReference type="PANTHER" id="PTHR43699:SF1">
    <property type="entry name" value="3-DEHYDROQUINATE DEHYDRATASE"/>
    <property type="match status" value="1"/>
</dbReference>
<feature type="binding site" evidence="3">
    <location>
        <position position="83"/>
    </location>
    <ligand>
        <name>3-dehydroquinate</name>
        <dbReference type="ChEBI" id="CHEBI:32364"/>
    </ligand>
</feature>
<protein>
    <recommendedName>
        <fullName evidence="3">3-dehydroquinate dehydratase</fullName>
        <shortName evidence="3">3-dehydroquinase</shortName>
        <ecNumber evidence="3">4.2.1.10</ecNumber>
    </recommendedName>
    <alternativeName>
        <fullName evidence="3">Type I DHQase</fullName>
    </alternativeName>
    <alternativeName>
        <fullName evidence="3">Type I dehydroquinase</fullName>
        <shortName evidence="3">DHQ1</shortName>
    </alternativeName>
</protein>
<dbReference type="PANTHER" id="PTHR43699">
    <property type="entry name" value="3-DEHYDROQUINATE DEHYDRATASE"/>
    <property type="match status" value="1"/>
</dbReference>
<keyword evidence="5" id="KW-1185">Reference proteome</keyword>
<evidence type="ECO:0000256" key="3">
    <source>
        <dbReference type="HAMAP-Rule" id="MF_00214"/>
    </source>
</evidence>
<dbReference type="NCBIfam" id="TIGR01093">
    <property type="entry name" value="aroD"/>
    <property type="match status" value="1"/>
</dbReference>
<feature type="active site" description="Proton donor/acceptor" evidence="3">
    <location>
        <position position="144"/>
    </location>
</feature>
<feature type="binding site" evidence="3">
    <location>
        <position position="214"/>
    </location>
    <ligand>
        <name>3-dehydroquinate</name>
        <dbReference type="ChEBI" id="CHEBI:32364"/>
    </ligand>
</feature>
<evidence type="ECO:0000313" key="4">
    <source>
        <dbReference type="EMBL" id="MBU5336181.1"/>
    </source>
</evidence>
<dbReference type="PROSITE" id="PS01028">
    <property type="entry name" value="DEHYDROQUINASE_I"/>
    <property type="match status" value="1"/>
</dbReference>
<feature type="binding site" evidence="3">
    <location>
        <begin position="47"/>
        <end position="49"/>
    </location>
    <ligand>
        <name>3-dehydroquinate</name>
        <dbReference type="ChEBI" id="CHEBI:32364"/>
    </ligand>
</feature>
<dbReference type="CDD" id="cd00502">
    <property type="entry name" value="DHQase_I"/>
    <property type="match status" value="1"/>
</dbReference>
<reference evidence="4 5" key="1">
    <citation type="submission" date="2021-06" db="EMBL/GenBank/DDBJ databases">
        <authorList>
            <person name="Sun Q."/>
            <person name="Li D."/>
        </authorList>
    </citation>
    <scope>NUCLEOTIDE SEQUENCE [LARGE SCALE GENOMIC DNA]</scope>
    <source>
        <strain evidence="4 5">N19</strain>
    </source>
</reference>
<dbReference type="HAMAP" id="MF_00214">
    <property type="entry name" value="AroD"/>
    <property type="match status" value="1"/>
</dbReference>
<dbReference type="Pfam" id="PF01487">
    <property type="entry name" value="DHquinase_I"/>
    <property type="match status" value="1"/>
</dbReference>
<feature type="active site" description="Schiff-base intermediate with substrate" evidence="3">
    <location>
        <position position="171"/>
    </location>
</feature>
<comment type="caution">
    <text evidence="4">The sequence shown here is derived from an EMBL/GenBank/DDBJ whole genome shotgun (WGS) entry which is preliminary data.</text>
</comment>
<gene>
    <name evidence="3 4" type="primary">aroD</name>
    <name evidence="4" type="ORF">KQI20_06990</name>
</gene>
<dbReference type="RefSeq" id="WP_216569304.1">
    <property type="nucleotide sequence ID" value="NZ_JAHLOQ010000015.1"/>
</dbReference>
<feature type="binding site" evidence="3">
    <location>
        <position position="233"/>
    </location>
    <ligand>
        <name>3-dehydroquinate</name>
        <dbReference type="ChEBI" id="CHEBI:32364"/>
    </ligand>
</feature>
<organism evidence="4 5">
    <name type="scientific">Intestinibacter bartlettii</name>
    <dbReference type="NCBI Taxonomy" id="261299"/>
    <lineage>
        <taxon>Bacteria</taxon>
        <taxon>Bacillati</taxon>
        <taxon>Bacillota</taxon>
        <taxon>Clostridia</taxon>
        <taxon>Peptostreptococcales</taxon>
        <taxon>Peptostreptococcaceae</taxon>
        <taxon>Intestinibacter</taxon>
    </lineage>
</organism>
<keyword evidence="1 3" id="KW-0456">Lyase</keyword>
<comment type="caution">
    <text evidence="3">Lacks conserved residue(s) required for the propagation of feature annotation.</text>
</comment>
<dbReference type="InterPro" id="IPR001381">
    <property type="entry name" value="DHquinase_I"/>
</dbReference>
<sequence>MENIVQVRNIKLGEGIPKICVPLVGKTNEEIIEEAKFLKEVKFDLIEWRVDHYENVGDIEKVKEIVKALREEVGEAVILFTFRSKKEGGEKEVSTEYYAELNKQIAQTKLVDLVDVELFTGDEIVKDIVETAHNNGVKVVMSNHDFFKTPSKEEIISRLCKMQDLGADLPKIAVMPNNSEDVVTLLAATEEMHTKHANKPIITMSMGPLGLISRLSGETFGSALTFGAAKKASAPGQISVDKLALILEVMHQNR</sequence>
<comment type="function">
    <text evidence="3">Involved in the third step of the chorismate pathway, which leads to the biosynthesis of aromatic amino acids. Catalyzes the cis-dehydration of 3-dehydroquinate (DHQ) and introduces the first double bond of the aromatic ring to yield 3-dehydroshikimate.</text>
</comment>
<dbReference type="EC" id="4.2.1.10" evidence="3"/>
<evidence type="ECO:0000313" key="5">
    <source>
        <dbReference type="Proteomes" id="UP001196301"/>
    </source>
</evidence>
<accession>A0ABS6DY54</accession>
<feature type="binding site" evidence="3">
    <location>
        <position position="237"/>
    </location>
    <ligand>
        <name>3-dehydroquinate</name>
        <dbReference type="ChEBI" id="CHEBI:32364"/>
    </ligand>
</feature>
<comment type="similarity">
    <text evidence="3">Belongs to the type-I 3-dehydroquinase family.</text>
</comment>
<comment type="subunit">
    <text evidence="3">Homodimer.</text>
</comment>
<evidence type="ECO:0000256" key="2">
    <source>
        <dbReference type="ARBA" id="ARBA00023270"/>
    </source>
</evidence>
<name>A0ABS6DY54_9FIRM</name>
<keyword evidence="2 3" id="KW-0704">Schiff base</keyword>
<dbReference type="InterPro" id="IPR018508">
    <property type="entry name" value="3-dehydroquinate_DH_AS"/>
</dbReference>
<dbReference type="GO" id="GO:0003855">
    <property type="term" value="F:3-dehydroquinate dehydratase activity"/>
    <property type="evidence" value="ECO:0007669"/>
    <property type="project" value="UniProtKB-EC"/>
</dbReference>
<comment type="catalytic activity">
    <reaction evidence="3">
        <text>3-dehydroquinate = 3-dehydroshikimate + H2O</text>
        <dbReference type="Rhea" id="RHEA:21096"/>
        <dbReference type="ChEBI" id="CHEBI:15377"/>
        <dbReference type="ChEBI" id="CHEBI:16630"/>
        <dbReference type="ChEBI" id="CHEBI:32364"/>
        <dbReference type="EC" id="4.2.1.10"/>
    </reaction>
</comment>
<comment type="pathway">
    <text evidence="3">Metabolic intermediate biosynthesis; chorismate biosynthesis; chorismate from D-erythrose 4-phosphate and phosphoenolpyruvate: step 3/7.</text>
</comment>
<proteinExistence type="inferred from homology"/>
<evidence type="ECO:0000256" key="1">
    <source>
        <dbReference type="ARBA" id="ARBA00023239"/>
    </source>
</evidence>
<dbReference type="Proteomes" id="UP001196301">
    <property type="component" value="Unassembled WGS sequence"/>
</dbReference>
<keyword evidence="3" id="KW-0057">Aromatic amino acid biosynthesis</keyword>
<dbReference type="InterPro" id="IPR050146">
    <property type="entry name" value="Type-I_3-dehydroquinase"/>
</dbReference>
<dbReference type="EMBL" id="JAHLOQ010000015">
    <property type="protein sequence ID" value="MBU5336181.1"/>
    <property type="molecule type" value="Genomic_DNA"/>
</dbReference>
<keyword evidence="3" id="KW-0028">Amino-acid biosynthesis</keyword>